<comment type="similarity">
    <text evidence="1">Belongs to the F420H(2)-dependent quinone reductase family.</text>
</comment>
<organism evidence="3 4">
    <name type="scientific">Nocardioides guangzhouensis</name>
    <dbReference type="NCBI Taxonomy" id="2497878"/>
    <lineage>
        <taxon>Bacteria</taxon>
        <taxon>Bacillati</taxon>
        <taxon>Actinomycetota</taxon>
        <taxon>Actinomycetes</taxon>
        <taxon>Propionibacteriales</taxon>
        <taxon>Nocardioidaceae</taxon>
        <taxon>Nocardioides</taxon>
    </lineage>
</organism>
<evidence type="ECO:0000313" key="4">
    <source>
        <dbReference type="Proteomes" id="UP000295198"/>
    </source>
</evidence>
<dbReference type="GO" id="GO:0016491">
    <property type="term" value="F:oxidoreductase activity"/>
    <property type="evidence" value="ECO:0007669"/>
    <property type="project" value="InterPro"/>
</dbReference>
<dbReference type="AlphaFoldDB" id="A0A4Q4ZFX9"/>
<name>A0A4Q4ZFX9_9ACTN</name>
<comment type="caution">
    <text evidence="3">The sequence shown here is derived from an EMBL/GenBank/DDBJ whole genome shotgun (WGS) entry which is preliminary data.</text>
</comment>
<dbReference type="InterPro" id="IPR004378">
    <property type="entry name" value="F420H2_quin_Rdtase"/>
</dbReference>
<gene>
    <name evidence="3" type="ORF">EKO23_07050</name>
</gene>
<dbReference type="GO" id="GO:0005886">
    <property type="term" value="C:plasma membrane"/>
    <property type="evidence" value="ECO:0007669"/>
    <property type="project" value="TreeGrafter"/>
</dbReference>
<dbReference type="EMBL" id="SDKM01000008">
    <property type="protein sequence ID" value="RYP87027.1"/>
    <property type="molecule type" value="Genomic_DNA"/>
</dbReference>
<sequence>MGDRSGRPARVPPRWFVTSFWKAHRVFFRATRGRGLWTPQSRLRWGALRLVTTGRRSGQERAVIVGYLEDGPDLVVLAMNGWGEGEPAWWLNLQAHPEATVQLKGQPPRAVTSRAAEGTERDRLWARWGAVDKNLDGYAALRSTPTAVVVFSPVGA</sequence>
<dbReference type="GO" id="GO:0070967">
    <property type="term" value="F:coenzyme F420 binding"/>
    <property type="evidence" value="ECO:0007669"/>
    <property type="project" value="TreeGrafter"/>
</dbReference>
<dbReference type="PANTHER" id="PTHR39428:SF1">
    <property type="entry name" value="F420H(2)-DEPENDENT QUINONE REDUCTASE RV1261C"/>
    <property type="match status" value="1"/>
</dbReference>
<dbReference type="RefSeq" id="WP_134715611.1">
    <property type="nucleotide sequence ID" value="NZ_SDKM01000008.1"/>
</dbReference>
<comment type="catalytic activity">
    <reaction evidence="2">
        <text>oxidized coenzyme F420-(gamma-L-Glu)(n) + a quinol + H(+) = reduced coenzyme F420-(gamma-L-Glu)(n) + a quinone</text>
        <dbReference type="Rhea" id="RHEA:39663"/>
        <dbReference type="Rhea" id="RHEA-COMP:12939"/>
        <dbReference type="Rhea" id="RHEA-COMP:14378"/>
        <dbReference type="ChEBI" id="CHEBI:15378"/>
        <dbReference type="ChEBI" id="CHEBI:24646"/>
        <dbReference type="ChEBI" id="CHEBI:132124"/>
        <dbReference type="ChEBI" id="CHEBI:133980"/>
        <dbReference type="ChEBI" id="CHEBI:139511"/>
    </reaction>
</comment>
<accession>A0A4Q4ZFX9</accession>
<reference evidence="3 4" key="1">
    <citation type="submission" date="2019-01" db="EMBL/GenBank/DDBJ databases">
        <title>Nocardioides guangzhouensis sp. nov., an actinobacterium isolated from soil.</title>
        <authorList>
            <person name="Fu Y."/>
            <person name="Cai Y."/>
            <person name="Lin Z."/>
            <person name="Chen P."/>
        </authorList>
    </citation>
    <scope>NUCLEOTIDE SEQUENCE [LARGE SCALE GENOMIC DNA]</scope>
    <source>
        <strain evidence="3 4">130</strain>
    </source>
</reference>
<evidence type="ECO:0000256" key="2">
    <source>
        <dbReference type="ARBA" id="ARBA00049106"/>
    </source>
</evidence>
<protein>
    <submittedName>
        <fullName evidence="3">Nitroreductase family deazaflavin-dependent oxidoreductase</fullName>
    </submittedName>
</protein>
<dbReference type="NCBIfam" id="TIGR00026">
    <property type="entry name" value="hi_GC_TIGR00026"/>
    <property type="match status" value="1"/>
</dbReference>
<dbReference type="Pfam" id="PF04075">
    <property type="entry name" value="F420H2_quin_red"/>
    <property type="match status" value="1"/>
</dbReference>
<evidence type="ECO:0000256" key="1">
    <source>
        <dbReference type="ARBA" id="ARBA00008710"/>
    </source>
</evidence>
<dbReference type="Proteomes" id="UP000295198">
    <property type="component" value="Unassembled WGS sequence"/>
</dbReference>
<proteinExistence type="inferred from homology"/>
<dbReference type="PANTHER" id="PTHR39428">
    <property type="entry name" value="F420H(2)-DEPENDENT QUINONE REDUCTASE RV1261C"/>
    <property type="match status" value="1"/>
</dbReference>
<keyword evidence="4" id="KW-1185">Reference proteome</keyword>
<dbReference type="Gene3D" id="2.30.110.10">
    <property type="entry name" value="Electron Transport, Fmn-binding Protein, Chain A"/>
    <property type="match status" value="1"/>
</dbReference>
<dbReference type="OrthoDB" id="8225825at2"/>
<evidence type="ECO:0000313" key="3">
    <source>
        <dbReference type="EMBL" id="RYP87027.1"/>
    </source>
</evidence>
<dbReference type="InterPro" id="IPR012349">
    <property type="entry name" value="Split_barrel_FMN-bd"/>
</dbReference>